<dbReference type="Pfam" id="PF05699">
    <property type="entry name" value="Dimer_Tnp_hAT"/>
    <property type="match status" value="1"/>
</dbReference>
<dbReference type="EMBL" id="CALNXJ010000036">
    <property type="protein sequence ID" value="CAH3142185.1"/>
    <property type="molecule type" value="Genomic_DNA"/>
</dbReference>
<accession>A0AAU9XAU8</accession>
<dbReference type="Pfam" id="PF14291">
    <property type="entry name" value="DUF4371"/>
    <property type="match status" value="1"/>
</dbReference>
<evidence type="ECO:0000259" key="2">
    <source>
        <dbReference type="Pfam" id="PF05699"/>
    </source>
</evidence>
<dbReference type="PANTHER" id="PTHR45749:SF21">
    <property type="entry name" value="DUF4371 DOMAIN-CONTAINING PROTEIN"/>
    <property type="match status" value="1"/>
</dbReference>
<dbReference type="GO" id="GO:0046983">
    <property type="term" value="F:protein dimerization activity"/>
    <property type="evidence" value="ECO:0007669"/>
    <property type="project" value="InterPro"/>
</dbReference>
<feature type="domain" description="HAT C-terminal dimerisation" evidence="2">
    <location>
        <begin position="804"/>
        <end position="857"/>
    </location>
</feature>
<sequence length="875" mass="98923">NRIDAEGVGSDLQNDSHIDIVVDSSDTALEKSEIEVIQVNNGACCAPAMSESMDAGLTDESGIMDKGNSDTSEIVDRESIDNGADNSTSAPDTTEIVDNGANSDIVHRTYRDMSISVVIDNRVPEKSLKSAITDNGAPDKSYIVDGAHNSSLDTDLCSGTCLTSSDIDKSPQQPILKCYDPKKFGSESFSRDFNPAWYKRYPWLSYDFETKKVCCYPCQKYLNAHDFTFDNWKKPERLTKHHKSENHQTAMTKWIDSRANKKRNTSILSKLQESHKQNVKENRDYLKVIIECLMFTAQQNITQRGHDEQRDGLSNSSDVNSGNFLELIHLQCKDIAWLKDKLNSQLQKHAQWTSPVIQNKMLQIIADLIRERITNDVQASGWYGIILDEASDISRTEQVSLCLSFALNGMKKEAFIGFYSTKSTEGEVLYELVKSSITELNLDLKNIVGKAFDGAANMNGVHKRLSTRMEECSPFGIYVHCYALHCWHVLNLALQDTMTQIEPLRNALGTIQALHNFLDASPKRHTLFSDTEVQSEDLKLTLKSLSATRWSCQWEAVKAVYGQMERIVKALLTLSADKDLKTYSESRALLTVICDLEFIFGLCLLKVILSNTSSLCRYLQGKTVDVISARRNANMTIQTIRQCRNKESFNSVWQLASAMGLKIKKWLTNSEFELREARAPRQMPSRRLQALVGEHAQQQTQLTPESHHCSNTYYASIDKVLSELELRFSGNDQEILFALGNICHSETPDKESFSRIGKFYNIDGEILEAEQKMYASSRHVRGLGYMTVSEMLETMRENDLFDMFPEFSSVVHILAVIPATLCSAERSFSALRRLKTYLRSTMGQQRVSNIALINIERAYANSVVNNDMNRIIREF</sequence>
<evidence type="ECO:0000256" key="1">
    <source>
        <dbReference type="SAM" id="MobiDB-lite"/>
    </source>
</evidence>
<name>A0AAU9XAU8_9CNID</name>
<protein>
    <recommendedName>
        <fullName evidence="6">TTF-type domain-containing protein</fullName>
    </recommendedName>
</protein>
<dbReference type="InterPro" id="IPR008906">
    <property type="entry name" value="HATC_C_dom"/>
</dbReference>
<reference evidence="4 5" key="1">
    <citation type="submission" date="2022-05" db="EMBL/GenBank/DDBJ databases">
        <authorList>
            <consortium name="Genoscope - CEA"/>
            <person name="William W."/>
        </authorList>
    </citation>
    <scope>NUCLEOTIDE SEQUENCE [LARGE SCALE GENOMIC DNA]</scope>
</reference>
<dbReference type="SUPFAM" id="SSF53098">
    <property type="entry name" value="Ribonuclease H-like"/>
    <property type="match status" value="1"/>
</dbReference>
<dbReference type="PANTHER" id="PTHR45749">
    <property type="match status" value="1"/>
</dbReference>
<organism evidence="4 5">
    <name type="scientific">Pocillopora meandrina</name>
    <dbReference type="NCBI Taxonomy" id="46732"/>
    <lineage>
        <taxon>Eukaryota</taxon>
        <taxon>Metazoa</taxon>
        <taxon>Cnidaria</taxon>
        <taxon>Anthozoa</taxon>
        <taxon>Hexacorallia</taxon>
        <taxon>Scleractinia</taxon>
        <taxon>Astrocoeniina</taxon>
        <taxon>Pocilloporidae</taxon>
        <taxon>Pocillopora</taxon>
    </lineage>
</organism>
<feature type="non-terminal residue" evidence="4">
    <location>
        <position position="1"/>
    </location>
</feature>
<evidence type="ECO:0000313" key="5">
    <source>
        <dbReference type="Proteomes" id="UP001159428"/>
    </source>
</evidence>
<gene>
    <name evidence="4" type="ORF">PMEA_00019989</name>
</gene>
<evidence type="ECO:0000313" key="4">
    <source>
        <dbReference type="EMBL" id="CAH3142185.1"/>
    </source>
</evidence>
<dbReference type="InterPro" id="IPR012337">
    <property type="entry name" value="RNaseH-like_sf"/>
</dbReference>
<comment type="caution">
    <text evidence="4">The sequence shown here is derived from an EMBL/GenBank/DDBJ whole genome shotgun (WGS) entry which is preliminary data.</text>
</comment>
<dbReference type="InterPro" id="IPR025398">
    <property type="entry name" value="DUF4371"/>
</dbReference>
<evidence type="ECO:0000259" key="3">
    <source>
        <dbReference type="Pfam" id="PF14291"/>
    </source>
</evidence>
<proteinExistence type="predicted"/>
<dbReference type="Proteomes" id="UP001159428">
    <property type="component" value="Unassembled WGS sequence"/>
</dbReference>
<evidence type="ECO:0008006" key="6">
    <source>
        <dbReference type="Google" id="ProtNLM"/>
    </source>
</evidence>
<dbReference type="AlphaFoldDB" id="A0AAU9XAU8"/>
<feature type="domain" description="DUF4371" evidence="3">
    <location>
        <begin position="229"/>
        <end position="460"/>
    </location>
</feature>
<keyword evidence="5" id="KW-1185">Reference proteome</keyword>
<feature type="region of interest" description="Disordered" evidence="1">
    <location>
        <begin position="59"/>
        <end position="98"/>
    </location>
</feature>